<proteinExistence type="predicted"/>
<evidence type="ECO:0000259" key="1">
    <source>
        <dbReference type="Pfam" id="PF21986"/>
    </source>
</evidence>
<dbReference type="Proteomes" id="UP000830835">
    <property type="component" value="Unassembled WGS sequence"/>
</dbReference>
<keyword evidence="3" id="KW-1185">Reference proteome</keyword>
<dbReference type="EMBL" id="JAFIRA010000064">
    <property type="protein sequence ID" value="MCJ2544422.1"/>
    <property type="molecule type" value="Genomic_DNA"/>
</dbReference>
<gene>
    <name evidence="2" type="ORF">JX360_16170</name>
</gene>
<dbReference type="InterPro" id="IPR036568">
    <property type="entry name" value="GGCT-like_sf"/>
</dbReference>
<feature type="domain" description="Allophanate hydrolase C-terminal" evidence="1">
    <location>
        <begin position="3"/>
        <end position="122"/>
    </location>
</feature>
<dbReference type="Pfam" id="PF21986">
    <property type="entry name" value="AH_C"/>
    <property type="match status" value="1"/>
</dbReference>
<dbReference type="SUPFAM" id="SSF110857">
    <property type="entry name" value="Gamma-glutamyl cyclotransferase-like"/>
    <property type="match status" value="1"/>
</dbReference>
<name>A0ABT0CFC3_THEVL</name>
<comment type="caution">
    <text evidence="2">The sequence shown here is derived from an EMBL/GenBank/DDBJ whole genome shotgun (WGS) entry which is preliminary data.</text>
</comment>
<accession>A0ABT0CFC3</accession>
<dbReference type="Gene3D" id="3.10.490.10">
    <property type="entry name" value="Gamma-glutamyl cyclotransferase-like"/>
    <property type="match status" value="1"/>
</dbReference>
<dbReference type="InterPro" id="IPR053844">
    <property type="entry name" value="AH_C"/>
</dbReference>
<dbReference type="RefSeq" id="WP_244352962.1">
    <property type="nucleotide sequence ID" value="NZ_JAFIRA010000064.1"/>
</dbReference>
<evidence type="ECO:0000313" key="3">
    <source>
        <dbReference type="Proteomes" id="UP000830835"/>
    </source>
</evidence>
<reference evidence="2" key="1">
    <citation type="submission" date="2021-02" db="EMBL/GenBank/DDBJ databases">
        <title>The CRISPR/cas machinery reduction and long-range gene transfer in the hot spring cyanobacterium Synechococcus.</title>
        <authorList>
            <person name="Dvorak P."/>
            <person name="Jahodarova E."/>
            <person name="Hasler P."/>
            <person name="Poulickova A."/>
        </authorList>
    </citation>
    <scope>NUCLEOTIDE SEQUENCE</scope>
    <source>
        <strain evidence="2">Rupite</strain>
    </source>
</reference>
<dbReference type="CDD" id="cd06661">
    <property type="entry name" value="GGCT_like"/>
    <property type="match status" value="1"/>
</dbReference>
<sequence>MQRIFICGSALTGQPDHANVQNARFIGPVRTQPHYRMHAVECGWHPGVYEVESEGVALAGELYEMTSEQYEALLASEPPHLYPGQVSLEDGSLAIAMIYPKSLVEKHQWPDISHFGGWAAYKASQLSLASA</sequence>
<dbReference type="InterPro" id="IPR013024">
    <property type="entry name" value="GGCT-like"/>
</dbReference>
<organism evidence="2 3">
    <name type="scientific">Thermostichus vulcanus str. 'Rupite'</name>
    <dbReference type="NCBI Taxonomy" id="2813851"/>
    <lineage>
        <taxon>Bacteria</taxon>
        <taxon>Bacillati</taxon>
        <taxon>Cyanobacteriota</taxon>
        <taxon>Cyanophyceae</taxon>
        <taxon>Thermostichales</taxon>
        <taxon>Thermostichaceae</taxon>
        <taxon>Thermostichus</taxon>
    </lineage>
</organism>
<evidence type="ECO:0000313" key="2">
    <source>
        <dbReference type="EMBL" id="MCJ2544422.1"/>
    </source>
</evidence>
<protein>
    <submittedName>
        <fullName evidence="2">Gamma-glutamylcyclotransferase</fullName>
    </submittedName>
</protein>